<sequence length="164" mass="18526">MLKRDLAAEIPEVYWQMHFRGAVAMHFRDYFADCESNSPHETVVRARDKQSAIKRIKSVQKLIIRGVGFTDNEKNQQLIALLQALGDELSAGRGPSRTNRKSKKFPINRLVVALAGHFRTCFDEDCPKAVAELIAIIDPEALSDRQLQRVITSSHEPNPKTDKS</sequence>
<reference evidence="1 2" key="1">
    <citation type="submission" date="2018-09" db="EMBL/GenBank/DDBJ databases">
        <title>Complete genome sequence of Cupriavidus oxalaticus T2, a bacterium capable of phenol tolerance and degradation.</title>
        <authorList>
            <person name="Yan J."/>
        </authorList>
    </citation>
    <scope>NUCLEOTIDE SEQUENCE [LARGE SCALE GENOMIC DNA]</scope>
    <source>
        <strain evidence="1 2">T2</strain>
    </source>
</reference>
<dbReference type="Proteomes" id="UP000325743">
    <property type="component" value="Chromosome 2"/>
</dbReference>
<protein>
    <submittedName>
        <fullName evidence="1">Uncharacterized protein</fullName>
    </submittedName>
</protein>
<gene>
    <name evidence="1" type="ORF">D2917_25405</name>
</gene>
<organism evidence="1 2">
    <name type="scientific">Cupriavidus oxalaticus</name>
    <dbReference type="NCBI Taxonomy" id="96344"/>
    <lineage>
        <taxon>Bacteria</taxon>
        <taxon>Pseudomonadati</taxon>
        <taxon>Pseudomonadota</taxon>
        <taxon>Betaproteobacteria</taxon>
        <taxon>Burkholderiales</taxon>
        <taxon>Burkholderiaceae</taxon>
        <taxon>Cupriavidus</taxon>
    </lineage>
</organism>
<accession>A0A5P3VNB9</accession>
<dbReference type="EMBL" id="CP032519">
    <property type="protein sequence ID" value="QEZ47468.1"/>
    <property type="molecule type" value="Genomic_DNA"/>
</dbReference>
<dbReference type="AlphaFoldDB" id="A0A5P3VNB9"/>
<evidence type="ECO:0000313" key="2">
    <source>
        <dbReference type="Proteomes" id="UP000325743"/>
    </source>
</evidence>
<name>A0A5P3VNB9_9BURK</name>
<evidence type="ECO:0000313" key="1">
    <source>
        <dbReference type="EMBL" id="QEZ47468.1"/>
    </source>
</evidence>
<proteinExistence type="predicted"/>